<organism evidence="3 4">
    <name type="scientific">Massilia terrae</name>
    <dbReference type="NCBI Taxonomy" id="1811224"/>
    <lineage>
        <taxon>Bacteria</taxon>
        <taxon>Pseudomonadati</taxon>
        <taxon>Pseudomonadota</taxon>
        <taxon>Betaproteobacteria</taxon>
        <taxon>Burkholderiales</taxon>
        <taxon>Oxalobacteraceae</taxon>
        <taxon>Telluria group</taxon>
        <taxon>Massilia</taxon>
    </lineage>
</organism>
<keyword evidence="1" id="KW-0732">Signal</keyword>
<sequence length="309" mass="32544">MKPVSLLFAAVMVVCAPAFAAEPEAAPNPYAFNAAAAEKFDVGALQVQRFGSGGRPLILIPGLGSGAWAFQDLVRSLSDKHAVYVVTLPGFDGRAPAEGNVMDASRSALRELIASHKLDKPVLVGHSLGGTLAIAVAEDAPQLVGGVVTLDGLPVFPGTEGIPAAMRPQAAQRMRAQLAAADPRQFEAQQVAYMRTVGVLDIGMADALGRLSARSDQGAFARAAADDFALDLRAGLPKITAPVLVVSPFFEADGAQLKMSETDKADYYKSLMDGTPKLEVVSISPSRHFVQFDQPEQLADTIKTFLTTL</sequence>
<dbReference type="SUPFAM" id="SSF53474">
    <property type="entry name" value="alpha/beta-Hydrolases"/>
    <property type="match status" value="1"/>
</dbReference>
<name>A0ABT2CUT5_9BURK</name>
<reference evidence="3 4" key="1">
    <citation type="submission" date="2022-08" db="EMBL/GenBank/DDBJ databases">
        <title>Reclassification of Massilia species as members of the genera Telluria, Duganella, Pseudoduganella, Mokoshia gen. nov. and Zemynaea gen. nov. using orthogonal and non-orthogonal genome-based approaches.</title>
        <authorList>
            <person name="Bowman J.P."/>
        </authorList>
    </citation>
    <scope>NUCLEOTIDE SEQUENCE [LARGE SCALE GENOMIC DNA]</scope>
    <source>
        <strain evidence="3 4">JCM 31606</strain>
    </source>
</reference>
<dbReference type="InterPro" id="IPR029058">
    <property type="entry name" value="AB_hydrolase_fold"/>
</dbReference>
<keyword evidence="4" id="KW-1185">Reference proteome</keyword>
<evidence type="ECO:0000259" key="2">
    <source>
        <dbReference type="SMART" id="SM00824"/>
    </source>
</evidence>
<comment type="caution">
    <text evidence="3">The sequence shown here is derived from an EMBL/GenBank/DDBJ whole genome shotgun (WGS) entry which is preliminary data.</text>
</comment>
<dbReference type="InterPro" id="IPR020802">
    <property type="entry name" value="TesA-like"/>
</dbReference>
<feature type="domain" description="Thioesterase TesA-like" evidence="2">
    <location>
        <begin position="58"/>
        <end position="306"/>
    </location>
</feature>
<accession>A0ABT2CUT5</accession>
<dbReference type="RefSeq" id="WP_258810511.1">
    <property type="nucleotide sequence ID" value="NZ_JANUGU010000001.1"/>
</dbReference>
<dbReference type="GO" id="GO:0016787">
    <property type="term" value="F:hydrolase activity"/>
    <property type="evidence" value="ECO:0007669"/>
    <property type="project" value="UniProtKB-KW"/>
</dbReference>
<dbReference type="InterPro" id="IPR000073">
    <property type="entry name" value="AB_hydrolase_1"/>
</dbReference>
<dbReference type="Pfam" id="PF12697">
    <property type="entry name" value="Abhydrolase_6"/>
    <property type="match status" value="1"/>
</dbReference>
<dbReference type="PANTHER" id="PTHR43194">
    <property type="entry name" value="HYDROLASE ALPHA/BETA FOLD FAMILY"/>
    <property type="match status" value="1"/>
</dbReference>
<dbReference type="InterPro" id="IPR050228">
    <property type="entry name" value="Carboxylesterase_BioH"/>
</dbReference>
<dbReference type="PANTHER" id="PTHR43194:SF2">
    <property type="entry name" value="PEROXISOMAL MEMBRANE PROTEIN LPX1"/>
    <property type="match status" value="1"/>
</dbReference>
<dbReference type="EMBL" id="JANUGU010000001">
    <property type="protein sequence ID" value="MCS0657366.1"/>
    <property type="molecule type" value="Genomic_DNA"/>
</dbReference>
<dbReference type="Proteomes" id="UP001204621">
    <property type="component" value="Unassembled WGS sequence"/>
</dbReference>
<evidence type="ECO:0000256" key="1">
    <source>
        <dbReference type="SAM" id="SignalP"/>
    </source>
</evidence>
<dbReference type="Gene3D" id="3.40.50.1820">
    <property type="entry name" value="alpha/beta hydrolase"/>
    <property type="match status" value="1"/>
</dbReference>
<proteinExistence type="predicted"/>
<protein>
    <submittedName>
        <fullName evidence="3">Alpha/beta hydrolase</fullName>
    </submittedName>
</protein>
<dbReference type="SMART" id="SM00824">
    <property type="entry name" value="PKS_TE"/>
    <property type="match status" value="1"/>
</dbReference>
<feature type="chain" id="PRO_5045956686" evidence="1">
    <location>
        <begin position="21"/>
        <end position="309"/>
    </location>
</feature>
<evidence type="ECO:0000313" key="4">
    <source>
        <dbReference type="Proteomes" id="UP001204621"/>
    </source>
</evidence>
<evidence type="ECO:0000313" key="3">
    <source>
        <dbReference type="EMBL" id="MCS0657366.1"/>
    </source>
</evidence>
<keyword evidence="3" id="KW-0378">Hydrolase</keyword>
<gene>
    <name evidence="3" type="ORF">NX778_04720</name>
</gene>
<feature type="signal peptide" evidence="1">
    <location>
        <begin position="1"/>
        <end position="20"/>
    </location>
</feature>